<dbReference type="AlphaFoldDB" id="A0A5S3PE89"/>
<protein>
    <submittedName>
        <fullName evidence="5">Lrp/AsnC family transcriptional regulator</fullName>
    </submittedName>
</protein>
<dbReference type="Proteomes" id="UP000309550">
    <property type="component" value="Unassembled WGS sequence"/>
</dbReference>
<dbReference type="InterPro" id="IPR000485">
    <property type="entry name" value="AsnC-type_HTH_dom"/>
</dbReference>
<keyword evidence="3" id="KW-0804">Transcription</keyword>
<dbReference type="Gene3D" id="3.30.70.920">
    <property type="match status" value="1"/>
</dbReference>
<dbReference type="GO" id="GO:0043200">
    <property type="term" value="P:response to amino acid"/>
    <property type="evidence" value="ECO:0007669"/>
    <property type="project" value="TreeGrafter"/>
</dbReference>
<dbReference type="PANTHER" id="PTHR30154">
    <property type="entry name" value="LEUCINE-RESPONSIVE REGULATORY PROTEIN"/>
    <property type="match status" value="1"/>
</dbReference>
<dbReference type="PANTHER" id="PTHR30154:SF17">
    <property type="entry name" value="DNA-BINDING TRANSCRIPTIONAL ACTIVATOR DECR"/>
    <property type="match status" value="1"/>
</dbReference>
<dbReference type="RefSeq" id="WP_138661904.1">
    <property type="nucleotide sequence ID" value="NZ_VANS01000002.1"/>
</dbReference>
<accession>A0A5S3PE89</accession>
<keyword evidence="6" id="KW-1185">Reference proteome</keyword>
<dbReference type="GO" id="GO:0005829">
    <property type="term" value="C:cytosol"/>
    <property type="evidence" value="ECO:0007669"/>
    <property type="project" value="TreeGrafter"/>
</dbReference>
<dbReference type="SMART" id="SM00344">
    <property type="entry name" value="HTH_ASNC"/>
    <property type="match status" value="1"/>
</dbReference>
<dbReference type="Pfam" id="PF01037">
    <property type="entry name" value="AsnC_trans_reg"/>
    <property type="match status" value="1"/>
</dbReference>
<dbReference type="Pfam" id="PF13412">
    <property type="entry name" value="HTH_24"/>
    <property type="match status" value="1"/>
</dbReference>
<dbReference type="InterPro" id="IPR036390">
    <property type="entry name" value="WH_DNA-bd_sf"/>
</dbReference>
<organism evidence="5 6">
    <name type="scientific">Sulfitobacter sabulilitoris</name>
    <dbReference type="NCBI Taxonomy" id="2562655"/>
    <lineage>
        <taxon>Bacteria</taxon>
        <taxon>Pseudomonadati</taxon>
        <taxon>Pseudomonadota</taxon>
        <taxon>Alphaproteobacteria</taxon>
        <taxon>Rhodobacterales</taxon>
        <taxon>Roseobacteraceae</taxon>
        <taxon>Sulfitobacter</taxon>
    </lineage>
</organism>
<dbReference type="SUPFAM" id="SSF54909">
    <property type="entry name" value="Dimeric alpha+beta barrel"/>
    <property type="match status" value="1"/>
</dbReference>
<dbReference type="PRINTS" id="PR00033">
    <property type="entry name" value="HTHASNC"/>
</dbReference>
<dbReference type="Gene3D" id="1.10.10.10">
    <property type="entry name" value="Winged helix-like DNA-binding domain superfamily/Winged helix DNA-binding domain"/>
    <property type="match status" value="1"/>
</dbReference>
<dbReference type="InterPro" id="IPR019887">
    <property type="entry name" value="Tscrpt_reg_AsnC/Lrp_C"/>
</dbReference>
<evidence type="ECO:0000256" key="3">
    <source>
        <dbReference type="ARBA" id="ARBA00023163"/>
    </source>
</evidence>
<evidence type="ECO:0000313" key="5">
    <source>
        <dbReference type="EMBL" id="TMM52362.1"/>
    </source>
</evidence>
<keyword evidence="1" id="KW-0805">Transcription regulation</keyword>
<evidence type="ECO:0000256" key="1">
    <source>
        <dbReference type="ARBA" id="ARBA00023015"/>
    </source>
</evidence>
<dbReference type="SUPFAM" id="SSF46785">
    <property type="entry name" value="Winged helix' DNA-binding domain"/>
    <property type="match status" value="1"/>
</dbReference>
<dbReference type="OrthoDB" id="9802341at2"/>
<dbReference type="EMBL" id="VANS01000002">
    <property type="protein sequence ID" value="TMM52362.1"/>
    <property type="molecule type" value="Genomic_DNA"/>
</dbReference>
<evidence type="ECO:0000256" key="2">
    <source>
        <dbReference type="ARBA" id="ARBA00023125"/>
    </source>
</evidence>
<reference evidence="5 6" key="1">
    <citation type="submission" date="2019-05" db="EMBL/GenBank/DDBJ databases">
        <title>Sulfitobacter sabulilitoris sp. nov., isolated from a marine sand.</title>
        <authorList>
            <person name="Yoon J.-H."/>
        </authorList>
    </citation>
    <scope>NUCLEOTIDE SEQUENCE [LARGE SCALE GENOMIC DNA]</scope>
    <source>
        <strain evidence="5 6">HSMS-29</strain>
    </source>
</reference>
<dbReference type="GO" id="GO:0043565">
    <property type="term" value="F:sequence-specific DNA binding"/>
    <property type="evidence" value="ECO:0007669"/>
    <property type="project" value="InterPro"/>
</dbReference>
<proteinExistence type="predicted"/>
<sequence>MIELSEPDRNLLREIQRDSSQSLAQLCERCGMAQSTVWRKLQEFETKGVILSRVALLDPGKVGCKLLVLASITLTDHTETTVKGFAGLIEGHQEILECLSTSGVSDYQLKIRMPDVEAYEHFMTHTLLRSPFVREVHSSFVLKQLKTTTELPI</sequence>
<keyword evidence="2" id="KW-0238">DNA-binding</keyword>
<name>A0A5S3PE89_9RHOB</name>
<dbReference type="InterPro" id="IPR011008">
    <property type="entry name" value="Dimeric_a/b-barrel"/>
</dbReference>
<evidence type="ECO:0000313" key="6">
    <source>
        <dbReference type="Proteomes" id="UP000309550"/>
    </source>
</evidence>
<feature type="domain" description="Transcription regulator AsnC/Lrp ligand binding" evidence="4">
    <location>
        <begin position="72"/>
        <end position="144"/>
    </location>
</feature>
<comment type="caution">
    <text evidence="5">The sequence shown here is derived from an EMBL/GenBank/DDBJ whole genome shotgun (WGS) entry which is preliminary data.</text>
</comment>
<dbReference type="InterPro" id="IPR019888">
    <property type="entry name" value="Tscrpt_reg_AsnC-like"/>
</dbReference>
<dbReference type="InterPro" id="IPR036388">
    <property type="entry name" value="WH-like_DNA-bd_sf"/>
</dbReference>
<evidence type="ECO:0000259" key="4">
    <source>
        <dbReference type="Pfam" id="PF01037"/>
    </source>
</evidence>
<gene>
    <name evidence="5" type="ORF">FDT80_08735</name>
</gene>